<dbReference type="GeneTree" id="ENSGT00940000167292"/>
<evidence type="ECO:0000256" key="1">
    <source>
        <dbReference type="SAM" id="MobiDB-lite"/>
    </source>
</evidence>
<dbReference type="Proteomes" id="UP000265020">
    <property type="component" value="Unassembled WGS sequence"/>
</dbReference>
<dbReference type="GeneID" id="107084153"/>
<organism evidence="2 3">
    <name type="scientific">Cyprinodon variegatus</name>
    <name type="common">Sheepshead minnow</name>
    <dbReference type="NCBI Taxonomy" id="28743"/>
    <lineage>
        <taxon>Eukaryota</taxon>
        <taxon>Metazoa</taxon>
        <taxon>Chordata</taxon>
        <taxon>Craniata</taxon>
        <taxon>Vertebrata</taxon>
        <taxon>Euteleostomi</taxon>
        <taxon>Actinopterygii</taxon>
        <taxon>Neopterygii</taxon>
        <taxon>Teleostei</taxon>
        <taxon>Neoteleostei</taxon>
        <taxon>Acanthomorphata</taxon>
        <taxon>Ovalentaria</taxon>
        <taxon>Atherinomorphae</taxon>
        <taxon>Cyprinodontiformes</taxon>
        <taxon>Cyprinodontidae</taxon>
        <taxon>Cyprinodon</taxon>
    </lineage>
</organism>
<evidence type="ECO:0000313" key="2">
    <source>
        <dbReference type="Ensembl" id="ENSCVAP00000013873.1"/>
    </source>
</evidence>
<dbReference type="CTD" id="58100"/>
<dbReference type="OrthoDB" id="8991151at2759"/>
<dbReference type="Pfam" id="PF10514">
    <property type="entry name" value="Bcl-2_BAD"/>
    <property type="match status" value="1"/>
</dbReference>
<dbReference type="PANTHER" id="PTHR28540">
    <property type="entry name" value="BCL2-ASSOCIATED AGONIST OF CELL DEATH"/>
    <property type="match status" value="1"/>
</dbReference>
<dbReference type="AlphaFoldDB" id="A0A3Q2D5S0"/>
<dbReference type="STRING" id="28743.ENSCVAP00000013873"/>
<dbReference type="InterPro" id="IPR018868">
    <property type="entry name" value="BAD"/>
</dbReference>
<accession>A0A3Q2D5S0</accession>
<feature type="compositionally biased region" description="Basic and acidic residues" evidence="1">
    <location>
        <begin position="51"/>
        <end position="63"/>
    </location>
</feature>
<keyword evidence="3" id="KW-1185">Reference proteome</keyword>
<proteinExistence type="predicted"/>
<feature type="compositionally biased region" description="Acidic residues" evidence="1">
    <location>
        <begin position="21"/>
        <end position="30"/>
    </location>
</feature>
<evidence type="ECO:0000313" key="3">
    <source>
        <dbReference type="Proteomes" id="UP000265020"/>
    </source>
</evidence>
<dbReference type="Ensembl" id="ENSCVAT00000021552.1">
    <property type="protein sequence ID" value="ENSCVAP00000013873.1"/>
    <property type="gene ID" value="ENSCVAG00000016418.1"/>
</dbReference>
<feature type="compositionally biased region" description="Basic residues" evidence="1">
    <location>
        <begin position="41"/>
        <end position="50"/>
    </location>
</feature>
<reference evidence="2" key="2">
    <citation type="submission" date="2025-09" db="UniProtKB">
        <authorList>
            <consortium name="Ensembl"/>
        </authorList>
    </citation>
    <scope>IDENTIFICATION</scope>
</reference>
<dbReference type="OMA" id="HESHRTE"/>
<reference evidence="2" key="1">
    <citation type="submission" date="2025-08" db="UniProtKB">
        <authorList>
            <consortium name="Ensembl"/>
        </authorList>
    </citation>
    <scope>IDENTIFICATION</scope>
</reference>
<feature type="region of interest" description="Disordered" evidence="1">
    <location>
        <begin position="1"/>
        <end position="87"/>
    </location>
</feature>
<dbReference type="GO" id="GO:0006915">
    <property type="term" value="P:apoptotic process"/>
    <property type="evidence" value="ECO:0007669"/>
    <property type="project" value="InterPro"/>
</dbReference>
<sequence>MAQSVETSDPIMAATFTISDSDTEPSEEVEETRNKEPRIRNSGKTHRRIRLSSESHAFTREEEARGEEEVGTPTEGYPFRGRSNSAPPALWAAKKYGRQLRRMSDEFVTLLDKGELRKVSSTGTNRPIRHSKSWWSYLFSHQEMEGENSHHENHTQCTEQRGE</sequence>
<dbReference type="KEGG" id="cvg:107084153"/>
<protein>
    <submittedName>
        <fullName evidence="2">BCL2 associated agonist of cell death</fullName>
    </submittedName>
</protein>
<dbReference type="RefSeq" id="XP_015229340.1">
    <property type="nucleotide sequence ID" value="XM_015373854.1"/>
</dbReference>
<dbReference type="PANTHER" id="PTHR28540:SF1">
    <property type="entry name" value="BCL2-ASSOCIATED AGONIST OF CELL DEATH"/>
    <property type="match status" value="1"/>
</dbReference>
<name>A0A3Q2D5S0_CYPVA</name>